<evidence type="ECO:0000259" key="10">
    <source>
        <dbReference type="PROSITE" id="PS51779"/>
    </source>
</evidence>
<gene>
    <name evidence="11" type="ORF">CDV28_10671</name>
</gene>
<feature type="domain" description="POTRA" evidence="10">
    <location>
        <begin position="96"/>
        <end position="164"/>
    </location>
</feature>
<dbReference type="Pfam" id="PF03799">
    <property type="entry name" value="FtsQ_DivIB_C"/>
    <property type="match status" value="1"/>
</dbReference>
<evidence type="ECO:0000256" key="6">
    <source>
        <dbReference type="ARBA" id="ARBA00022989"/>
    </source>
</evidence>
<feature type="compositionally biased region" description="Basic residues" evidence="9">
    <location>
        <begin position="10"/>
        <end position="21"/>
    </location>
</feature>
<dbReference type="GO" id="GO:0016020">
    <property type="term" value="C:membrane"/>
    <property type="evidence" value="ECO:0007669"/>
    <property type="project" value="UniProtKB-SubCell"/>
</dbReference>
<dbReference type="GO" id="GO:0090529">
    <property type="term" value="P:cell septum assembly"/>
    <property type="evidence" value="ECO:0007669"/>
    <property type="project" value="InterPro"/>
</dbReference>
<keyword evidence="6" id="KW-1133">Transmembrane helix</keyword>
<organism evidence="11 12">
    <name type="scientific">Candidatus Electronema aureum</name>
    <dbReference type="NCBI Taxonomy" id="2005002"/>
    <lineage>
        <taxon>Bacteria</taxon>
        <taxon>Pseudomonadati</taxon>
        <taxon>Thermodesulfobacteriota</taxon>
        <taxon>Desulfobulbia</taxon>
        <taxon>Desulfobulbales</taxon>
        <taxon>Desulfobulbaceae</taxon>
        <taxon>Candidatus Electronema</taxon>
    </lineage>
</organism>
<dbReference type="PROSITE" id="PS51779">
    <property type="entry name" value="POTRA"/>
    <property type="match status" value="1"/>
</dbReference>
<dbReference type="InterPro" id="IPR026579">
    <property type="entry name" value="FtsQ"/>
</dbReference>
<dbReference type="AlphaFoldDB" id="A0A521G3B0"/>
<keyword evidence="5" id="KW-0812">Transmembrane</keyword>
<protein>
    <submittedName>
        <fullName evidence="11">Cell division protein FtsQ</fullName>
    </submittedName>
</protein>
<keyword evidence="4 11" id="KW-0132">Cell division</keyword>
<dbReference type="EMBL" id="NQJD01000006">
    <property type="protein sequence ID" value="TAA75516.1"/>
    <property type="molecule type" value="Genomic_DNA"/>
</dbReference>
<dbReference type="InterPro" id="IPR005548">
    <property type="entry name" value="Cell_div_FtsQ/DivIB_C"/>
</dbReference>
<dbReference type="Gene3D" id="3.10.20.310">
    <property type="entry name" value="membrane protein fhac"/>
    <property type="match status" value="1"/>
</dbReference>
<keyword evidence="12" id="KW-1185">Reference proteome</keyword>
<dbReference type="Proteomes" id="UP000316238">
    <property type="component" value="Unassembled WGS sequence"/>
</dbReference>
<evidence type="ECO:0000256" key="9">
    <source>
        <dbReference type="SAM" id="MobiDB-lite"/>
    </source>
</evidence>
<evidence type="ECO:0000256" key="5">
    <source>
        <dbReference type="ARBA" id="ARBA00022692"/>
    </source>
</evidence>
<dbReference type="InterPro" id="IPR013685">
    <property type="entry name" value="POTRA_FtsQ_type"/>
</dbReference>
<keyword evidence="7" id="KW-0472">Membrane</keyword>
<reference evidence="11" key="1">
    <citation type="submission" date="2017-07" db="EMBL/GenBank/DDBJ databases">
        <title>The cable genome - Insights into the physiology and evolution of filamentous bacteria capable of sulfide oxidation via long distance electron transfer.</title>
        <authorList>
            <person name="Thorup C."/>
            <person name="Bjerg J.T."/>
            <person name="Schreiber L."/>
            <person name="Nielsen L.P."/>
            <person name="Kjeldsen K.U."/>
            <person name="Boesen T."/>
            <person name="Boggild A."/>
            <person name="Meysman F."/>
            <person name="Geelhoed J."/>
            <person name="Schramm A."/>
        </authorList>
    </citation>
    <scope>NUCLEOTIDE SEQUENCE [LARGE SCALE GENOMIC DNA]</scope>
    <source>
        <strain evidence="11">GS</strain>
    </source>
</reference>
<proteinExistence type="predicted"/>
<comment type="subcellular location">
    <subcellularLocation>
        <location evidence="1">Membrane</location>
    </subcellularLocation>
</comment>
<evidence type="ECO:0000256" key="1">
    <source>
        <dbReference type="ARBA" id="ARBA00004370"/>
    </source>
</evidence>
<keyword evidence="8" id="KW-0131">Cell cycle</keyword>
<evidence type="ECO:0000256" key="7">
    <source>
        <dbReference type="ARBA" id="ARBA00023136"/>
    </source>
</evidence>
<name>A0A521G3B0_9BACT</name>
<accession>A0A521G3B0</accession>
<evidence type="ECO:0000256" key="4">
    <source>
        <dbReference type="ARBA" id="ARBA00022618"/>
    </source>
</evidence>
<dbReference type="Pfam" id="PF08478">
    <property type="entry name" value="POTRA_1"/>
    <property type="match status" value="1"/>
</dbReference>
<evidence type="ECO:0000256" key="8">
    <source>
        <dbReference type="ARBA" id="ARBA00023306"/>
    </source>
</evidence>
<keyword evidence="2" id="KW-1003">Cell membrane</keyword>
<dbReference type="PANTHER" id="PTHR35851:SF1">
    <property type="entry name" value="CELL DIVISION PROTEIN FTSQ"/>
    <property type="match status" value="1"/>
</dbReference>
<evidence type="ECO:0000313" key="12">
    <source>
        <dbReference type="Proteomes" id="UP000316238"/>
    </source>
</evidence>
<comment type="caution">
    <text evidence="11">The sequence shown here is derived from an EMBL/GenBank/DDBJ whole genome shotgun (WGS) entry which is preliminary data.</text>
</comment>
<evidence type="ECO:0000313" key="11">
    <source>
        <dbReference type="EMBL" id="TAA75516.1"/>
    </source>
</evidence>
<dbReference type="InterPro" id="IPR034746">
    <property type="entry name" value="POTRA"/>
</dbReference>
<dbReference type="PANTHER" id="PTHR35851">
    <property type="entry name" value="CELL DIVISION PROTEIN FTSQ"/>
    <property type="match status" value="1"/>
</dbReference>
<evidence type="ECO:0000256" key="3">
    <source>
        <dbReference type="ARBA" id="ARBA00022519"/>
    </source>
</evidence>
<sequence>MYSQSPLVGSKRKRYRQHRAGRSSTFRSFRAAIAGSRWSAPSVNNGPYRKDAATSSQEAAQLLHLSKTALLAGLLAVLLVVTGLRGYQALENSGAFQVRQITVQGCRTVREEQVLALADIRQGMPLLGFNLPETEQRIRSHPWIDQVSIRRSWPDSLHIQVQERRPLALVNIEKSSSQGLYYIDQGGTIFAPVESGQDIDFPVITGVDLPGESRGFNLSEGATADAVQFLRLAAQGNPILPMQALSEIQISRDKGIIVYLAEHPFPIYIGYGKIKTRYYQLVRLLERLYRKEKIEYIREIRMDYQTDRILVASLKP</sequence>
<evidence type="ECO:0000256" key="2">
    <source>
        <dbReference type="ARBA" id="ARBA00022475"/>
    </source>
</evidence>
<keyword evidence="3" id="KW-0997">Cell inner membrane</keyword>
<feature type="region of interest" description="Disordered" evidence="9">
    <location>
        <begin position="1"/>
        <end position="22"/>
    </location>
</feature>